<dbReference type="InterPro" id="IPR000436">
    <property type="entry name" value="Sushi_SCR_CCP_dom"/>
</dbReference>
<keyword evidence="3" id="KW-0812">Transmembrane</keyword>
<reference evidence="5 6" key="1">
    <citation type="submission" date="2024-01" db="EMBL/GenBank/DDBJ databases">
        <title>The genome of the rayed Mediterranean limpet Patella caerulea (Linnaeus, 1758).</title>
        <authorList>
            <person name="Anh-Thu Weber A."/>
            <person name="Halstead-Nussloch G."/>
        </authorList>
    </citation>
    <scope>NUCLEOTIDE SEQUENCE [LARGE SCALE GENOMIC DNA]</scope>
    <source>
        <strain evidence="5">AATW-2023a</strain>
        <tissue evidence="5">Whole specimen</tissue>
    </source>
</reference>
<organism evidence="5 6">
    <name type="scientific">Patella caerulea</name>
    <name type="common">Rayed Mediterranean limpet</name>
    <dbReference type="NCBI Taxonomy" id="87958"/>
    <lineage>
        <taxon>Eukaryota</taxon>
        <taxon>Metazoa</taxon>
        <taxon>Spiralia</taxon>
        <taxon>Lophotrochozoa</taxon>
        <taxon>Mollusca</taxon>
        <taxon>Gastropoda</taxon>
        <taxon>Patellogastropoda</taxon>
        <taxon>Patelloidea</taxon>
        <taxon>Patellidae</taxon>
        <taxon>Patella</taxon>
    </lineage>
</organism>
<dbReference type="AlphaFoldDB" id="A0AAN8PTH3"/>
<dbReference type="Pfam" id="PF00084">
    <property type="entry name" value="Sushi"/>
    <property type="match status" value="1"/>
</dbReference>
<feature type="transmembrane region" description="Helical" evidence="3">
    <location>
        <begin position="95"/>
        <end position="120"/>
    </location>
</feature>
<keyword evidence="1" id="KW-1015">Disulfide bond</keyword>
<dbReference type="EMBL" id="JAZGQO010000009">
    <property type="protein sequence ID" value="KAK6178541.1"/>
    <property type="molecule type" value="Genomic_DNA"/>
</dbReference>
<keyword evidence="2" id="KW-0768">Sushi</keyword>
<protein>
    <recommendedName>
        <fullName evidence="4">Sushi domain-containing protein</fullName>
    </recommendedName>
</protein>
<evidence type="ECO:0000256" key="3">
    <source>
        <dbReference type="SAM" id="Phobius"/>
    </source>
</evidence>
<evidence type="ECO:0000259" key="4">
    <source>
        <dbReference type="PROSITE" id="PS50923"/>
    </source>
</evidence>
<evidence type="ECO:0000313" key="5">
    <source>
        <dbReference type="EMBL" id="KAK6178541.1"/>
    </source>
</evidence>
<name>A0AAN8PTH3_PATCE</name>
<dbReference type="CDD" id="cd00033">
    <property type="entry name" value="CCP"/>
    <property type="match status" value="1"/>
</dbReference>
<dbReference type="SUPFAM" id="SSF57535">
    <property type="entry name" value="Complement control module/SCR domain"/>
    <property type="match status" value="1"/>
</dbReference>
<evidence type="ECO:0000256" key="2">
    <source>
        <dbReference type="PROSITE-ProRule" id="PRU00302"/>
    </source>
</evidence>
<dbReference type="PROSITE" id="PS50923">
    <property type="entry name" value="SUSHI"/>
    <property type="match status" value="1"/>
</dbReference>
<evidence type="ECO:0000313" key="6">
    <source>
        <dbReference type="Proteomes" id="UP001347796"/>
    </source>
</evidence>
<comment type="caution">
    <text evidence="5">The sequence shown here is derived from an EMBL/GenBank/DDBJ whole genome shotgun (WGS) entry which is preliminary data.</text>
</comment>
<keyword evidence="3" id="KW-0472">Membrane</keyword>
<dbReference type="Gene3D" id="2.10.70.10">
    <property type="entry name" value="Complement Module, domain 1"/>
    <property type="match status" value="1"/>
</dbReference>
<evidence type="ECO:0000256" key="1">
    <source>
        <dbReference type="ARBA" id="ARBA00023157"/>
    </source>
</evidence>
<sequence length="294" mass="33050">MMEAGVVQVLAPAECPMLTSSNVQPTILTADTIKELRLSTYKRLPGTVVNLSCYGNYTLIGTDQVVCSQDGEWNYYTKPYCNLIQTGQLSDLHKLLLGVGVGTAILSVIVLIAIIGALLYRSKKRKQRARSFRHPSTVTLAYSDFDGYRPFGIISPFSYEDREFFPDGKPMEKIKTTHAPLAIRNGTSQRTTQGPRPLSPKVTISETLPEFRSRSRSVDGIIMAVPITADARELERLYSTTLPNKAKKQNSSYSGEWKDRDDYKRMDYFNGHALAQGHDPFLWRPGSTRWICEQ</sequence>
<gene>
    <name evidence="5" type="ORF">SNE40_013309</name>
</gene>
<accession>A0AAN8PTH3</accession>
<dbReference type="InterPro" id="IPR035976">
    <property type="entry name" value="Sushi/SCR/CCP_sf"/>
</dbReference>
<keyword evidence="3" id="KW-1133">Transmembrane helix</keyword>
<comment type="caution">
    <text evidence="2">Lacks conserved residue(s) required for the propagation of feature annotation.</text>
</comment>
<keyword evidence="6" id="KW-1185">Reference proteome</keyword>
<feature type="domain" description="Sushi" evidence="4">
    <location>
        <begin position="13"/>
        <end position="83"/>
    </location>
</feature>
<proteinExistence type="predicted"/>
<dbReference type="Proteomes" id="UP001347796">
    <property type="component" value="Unassembled WGS sequence"/>
</dbReference>